<evidence type="ECO:0000313" key="1">
    <source>
        <dbReference type="EMBL" id="KAI8528745.1"/>
    </source>
</evidence>
<protein>
    <submittedName>
        <fullName evidence="1">Uncharacterized protein</fullName>
    </submittedName>
</protein>
<proteinExistence type="predicted"/>
<reference evidence="1" key="1">
    <citation type="submission" date="2022-02" db="EMBL/GenBank/DDBJ databases">
        <title>Plant Genome Project.</title>
        <authorList>
            <person name="Zhang R.-G."/>
        </authorList>
    </citation>
    <scope>NUCLEOTIDE SEQUENCE</scope>
    <source>
        <strain evidence="1">AT1</strain>
    </source>
</reference>
<dbReference type="Proteomes" id="UP001062846">
    <property type="component" value="Chromosome 12"/>
</dbReference>
<dbReference type="EMBL" id="CM046399">
    <property type="protein sequence ID" value="KAI8528745.1"/>
    <property type="molecule type" value="Genomic_DNA"/>
</dbReference>
<sequence>MERKVPSKTMMLAVSSTGRDACPATIVGFSPTKPCHECGDHKADKELVEEYKDEIDSWLSLNPDSDGDQQNSNGYSCGEVDCCLDLKGCNSCFENDQCQVCYNPQQCHGIYQGDTASERLVTFPLVGASKQQPEQQYWKDFNLGMEYEMAKARFVHNPLRSQSVSAPFLDAGIVPEATMRNISDSYGRNPQGQFGTQYSSTTLPVPAKFTHIMNREAKVQRYREKRKTRKFEKTIRYASRQAYAETRPRVRGKFAREAEKEESERDQMFSMDTYPHGIGPPF</sequence>
<gene>
    <name evidence="1" type="ORF">RHMOL_Rhmol12G0171100</name>
</gene>
<evidence type="ECO:0000313" key="2">
    <source>
        <dbReference type="Proteomes" id="UP001062846"/>
    </source>
</evidence>
<organism evidence="1 2">
    <name type="scientific">Rhododendron molle</name>
    <name type="common">Chinese azalea</name>
    <name type="synonym">Azalea mollis</name>
    <dbReference type="NCBI Taxonomy" id="49168"/>
    <lineage>
        <taxon>Eukaryota</taxon>
        <taxon>Viridiplantae</taxon>
        <taxon>Streptophyta</taxon>
        <taxon>Embryophyta</taxon>
        <taxon>Tracheophyta</taxon>
        <taxon>Spermatophyta</taxon>
        <taxon>Magnoliopsida</taxon>
        <taxon>eudicotyledons</taxon>
        <taxon>Gunneridae</taxon>
        <taxon>Pentapetalae</taxon>
        <taxon>asterids</taxon>
        <taxon>Ericales</taxon>
        <taxon>Ericaceae</taxon>
        <taxon>Ericoideae</taxon>
        <taxon>Rhodoreae</taxon>
        <taxon>Rhododendron</taxon>
    </lineage>
</organism>
<accession>A0ACC0LJ55</accession>
<name>A0ACC0LJ55_RHOML</name>
<comment type="caution">
    <text evidence="1">The sequence shown here is derived from an EMBL/GenBank/DDBJ whole genome shotgun (WGS) entry which is preliminary data.</text>
</comment>
<keyword evidence="2" id="KW-1185">Reference proteome</keyword>